<evidence type="ECO:0000256" key="2">
    <source>
        <dbReference type="SAM" id="Phobius"/>
    </source>
</evidence>
<keyword evidence="2" id="KW-1133">Transmembrane helix</keyword>
<dbReference type="EMBL" id="FNTH01000001">
    <property type="protein sequence ID" value="SEE50743.1"/>
    <property type="molecule type" value="Genomic_DNA"/>
</dbReference>
<evidence type="ECO:0000256" key="1">
    <source>
        <dbReference type="SAM" id="MobiDB-lite"/>
    </source>
</evidence>
<reference evidence="3 4" key="1">
    <citation type="submission" date="2016-10" db="EMBL/GenBank/DDBJ databases">
        <authorList>
            <person name="de Groot N.N."/>
        </authorList>
    </citation>
    <scope>NUCLEOTIDE SEQUENCE [LARGE SCALE GENOMIC DNA]</scope>
    <source>
        <strain evidence="3 4">MT12</strain>
    </source>
</reference>
<dbReference type="AlphaFoldDB" id="A0A1H5JDW5"/>
<protein>
    <recommendedName>
        <fullName evidence="5">4-amino-4-deoxy-L-arabinose transferase</fullName>
    </recommendedName>
</protein>
<accession>A0A1H5JDW5</accession>
<organism evidence="3 4">
    <name type="scientific">Bradyrhizobium erythrophlei</name>
    <dbReference type="NCBI Taxonomy" id="1437360"/>
    <lineage>
        <taxon>Bacteria</taxon>
        <taxon>Pseudomonadati</taxon>
        <taxon>Pseudomonadota</taxon>
        <taxon>Alphaproteobacteria</taxon>
        <taxon>Hyphomicrobiales</taxon>
        <taxon>Nitrobacteraceae</taxon>
        <taxon>Bradyrhizobium</taxon>
    </lineage>
</organism>
<feature type="transmembrane region" description="Helical" evidence="2">
    <location>
        <begin position="232"/>
        <end position="257"/>
    </location>
</feature>
<feature type="region of interest" description="Disordered" evidence="1">
    <location>
        <begin position="1"/>
        <end position="20"/>
    </location>
</feature>
<dbReference type="RefSeq" id="WP_244549901.1">
    <property type="nucleotide sequence ID" value="NZ_FNTH01000001.1"/>
</dbReference>
<feature type="transmembrane region" description="Helical" evidence="2">
    <location>
        <begin position="357"/>
        <end position="375"/>
    </location>
</feature>
<proteinExistence type="predicted"/>
<keyword evidence="2" id="KW-0472">Membrane</keyword>
<keyword evidence="2" id="KW-0812">Transmembrane</keyword>
<feature type="transmembrane region" description="Helical" evidence="2">
    <location>
        <begin position="110"/>
        <end position="129"/>
    </location>
</feature>
<feature type="transmembrane region" description="Helical" evidence="2">
    <location>
        <begin position="277"/>
        <end position="297"/>
    </location>
</feature>
<sequence length="500" mass="54916">MHSSNSSLQSDTENGMSAAPARSDHLRPWLPLIFGATAYLTLIGRISSLLRDADIYWHIVVGQWILDHRAVPHVDPFSFTMRDAPWITSEWLSEVLYFAAFKLAGWPGPALLTALSASVAFFLLTYLMLKRLPNVPVMILVSGGLVLTSFHMLARPHVLVFPLMVLWANALVEASEERRAPSFAYLPLITLWANLHGSFTLGLALIAPFALEAVWTADKSARVPVALRWLRFAALALVAACITPYGPESILVTLRILNLGPVLSTIGEWRPALEFGAVSPITICFFAGMAYVLCSGLKLPPIRVAALLAVVYQTFAHVRYVDVCALVAPFFIAGPLAQHLASPQSPNRKVVPASRRAVVAALAGLMIATGLIVATKDHAPPNAPRAAVEKLKQLKASRILNDYYFGPYLMSEGIPTFIDSRAELYGPVFLSRYVRAVSLEDLADFIKLLDEYKIDATLLFPFTPAVALLDRMPEWQRIYADDTAVVHIRRIHAGSADSLK</sequence>
<feature type="transmembrane region" description="Helical" evidence="2">
    <location>
        <begin position="29"/>
        <end position="47"/>
    </location>
</feature>
<evidence type="ECO:0000313" key="3">
    <source>
        <dbReference type="EMBL" id="SEE50743.1"/>
    </source>
</evidence>
<evidence type="ECO:0008006" key="5">
    <source>
        <dbReference type="Google" id="ProtNLM"/>
    </source>
</evidence>
<feature type="transmembrane region" description="Helical" evidence="2">
    <location>
        <begin position="191"/>
        <end position="211"/>
    </location>
</feature>
<feature type="transmembrane region" description="Helical" evidence="2">
    <location>
        <begin position="318"/>
        <end position="337"/>
    </location>
</feature>
<evidence type="ECO:0000313" key="4">
    <source>
        <dbReference type="Proteomes" id="UP000198992"/>
    </source>
</evidence>
<feature type="transmembrane region" description="Helical" evidence="2">
    <location>
        <begin position="136"/>
        <end position="154"/>
    </location>
</feature>
<gene>
    <name evidence="3" type="ORF">SAMN05444164_8389</name>
</gene>
<dbReference type="Proteomes" id="UP000198992">
    <property type="component" value="Unassembled WGS sequence"/>
</dbReference>
<feature type="compositionally biased region" description="Polar residues" evidence="1">
    <location>
        <begin position="1"/>
        <end position="15"/>
    </location>
</feature>
<name>A0A1H5JDW5_9BRAD</name>